<evidence type="ECO:0000259" key="16">
    <source>
        <dbReference type="Pfam" id="PF00425"/>
    </source>
</evidence>
<gene>
    <name evidence="15 18" type="primary">trpE</name>
    <name evidence="18" type="ORF">ENK44_11790</name>
</gene>
<proteinExistence type="inferred from homology"/>
<evidence type="ECO:0000256" key="1">
    <source>
        <dbReference type="ARBA" id="ARBA00001946"/>
    </source>
</evidence>
<keyword evidence="7 15" id="KW-0028">Amino-acid biosynthesis</keyword>
<dbReference type="Proteomes" id="UP000885779">
    <property type="component" value="Unassembled WGS sequence"/>
</dbReference>
<evidence type="ECO:0000259" key="17">
    <source>
        <dbReference type="Pfam" id="PF04715"/>
    </source>
</evidence>
<dbReference type="GO" id="GO:0004049">
    <property type="term" value="F:anthranilate synthase activity"/>
    <property type="evidence" value="ECO:0007669"/>
    <property type="project" value="UniProtKB-EC"/>
</dbReference>
<reference evidence="18" key="1">
    <citation type="journal article" date="2020" name="mSystems">
        <title>Genome- and Community-Level Interaction Insights into Carbon Utilization and Element Cycling Functions of Hydrothermarchaeota in Hydrothermal Sediment.</title>
        <authorList>
            <person name="Zhou Z."/>
            <person name="Liu Y."/>
            <person name="Xu W."/>
            <person name="Pan J."/>
            <person name="Luo Z.H."/>
            <person name="Li M."/>
        </authorList>
    </citation>
    <scope>NUCLEOTIDE SEQUENCE [LARGE SCALE GENOMIC DNA]</scope>
    <source>
        <strain evidence="18">HyVt-577</strain>
    </source>
</reference>
<dbReference type="InterPro" id="IPR015890">
    <property type="entry name" value="Chorismate_C"/>
</dbReference>
<keyword evidence="10 15" id="KW-0460">Magnesium</keyword>
<evidence type="ECO:0000256" key="11">
    <source>
        <dbReference type="ARBA" id="ARBA00023141"/>
    </source>
</evidence>
<keyword evidence="8 15" id="KW-0479">Metal-binding</keyword>
<comment type="caution">
    <text evidence="18">The sequence shown here is derived from an EMBL/GenBank/DDBJ whole genome shotgun (WGS) entry which is preliminary data.</text>
</comment>
<dbReference type="SUPFAM" id="SSF56322">
    <property type="entry name" value="ADC synthase"/>
    <property type="match status" value="1"/>
</dbReference>
<evidence type="ECO:0000256" key="8">
    <source>
        <dbReference type="ARBA" id="ARBA00022723"/>
    </source>
</evidence>
<dbReference type="PRINTS" id="PR00095">
    <property type="entry name" value="ANTSNTHASEI"/>
</dbReference>
<evidence type="ECO:0000256" key="4">
    <source>
        <dbReference type="ARBA" id="ARBA00011575"/>
    </source>
</evidence>
<dbReference type="InterPro" id="IPR006805">
    <property type="entry name" value="Anth_synth_I_N"/>
</dbReference>
<dbReference type="NCBIfam" id="TIGR00564">
    <property type="entry name" value="trpE_most"/>
    <property type="match status" value="1"/>
</dbReference>
<dbReference type="EMBL" id="DRQG01000109">
    <property type="protein sequence ID" value="HGY56381.1"/>
    <property type="molecule type" value="Genomic_DNA"/>
</dbReference>
<comment type="subunit">
    <text evidence="4 15">Heterotetramer consisting of two non-identical subunits: a beta subunit (TrpG) and a large alpha subunit (TrpE).</text>
</comment>
<feature type="domain" description="Chorismate-utilising enzyme C-terminal" evidence="16">
    <location>
        <begin position="219"/>
        <end position="472"/>
    </location>
</feature>
<evidence type="ECO:0000256" key="13">
    <source>
        <dbReference type="ARBA" id="ARBA00025634"/>
    </source>
</evidence>
<evidence type="ECO:0000256" key="3">
    <source>
        <dbReference type="ARBA" id="ARBA00009562"/>
    </source>
</evidence>
<dbReference type="Pfam" id="PF04715">
    <property type="entry name" value="Anth_synt_I_N"/>
    <property type="match status" value="1"/>
</dbReference>
<name>A0A7V4U1L6_CALAY</name>
<dbReference type="GO" id="GO:0000162">
    <property type="term" value="P:L-tryptophan biosynthetic process"/>
    <property type="evidence" value="ECO:0007669"/>
    <property type="project" value="UniProtKB-UniPathway"/>
</dbReference>
<evidence type="ECO:0000256" key="9">
    <source>
        <dbReference type="ARBA" id="ARBA00022822"/>
    </source>
</evidence>
<evidence type="ECO:0000256" key="2">
    <source>
        <dbReference type="ARBA" id="ARBA00004873"/>
    </source>
</evidence>
<evidence type="ECO:0000256" key="6">
    <source>
        <dbReference type="ARBA" id="ARBA00020653"/>
    </source>
</evidence>
<feature type="domain" description="Anthranilate synthase component I N-terminal" evidence="17">
    <location>
        <begin position="29"/>
        <end position="164"/>
    </location>
</feature>
<dbReference type="InterPro" id="IPR005256">
    <property type="entry name" value="Anth_synth_I_PabB"/>
</dbReference>
<evidence type="ECO:0000256" key="14">
    <source>
        <dbReference type="ARBA" id="ARBA00047683"/>
    </source>
</evidence>
<dbReference type="InterPro" id="IPR019999">
    <property type="entry name" value="Anth_synth_I-like"/>
</dbReference>
<dbReference type="PANTHER" id="PTHR11236:SF48">
    <property type="entry name" value="ISOCHORISMATE SYNTHASE MENF"/>
    <property type="match status" value="1"/>
</dbReference>
<sequence>MIRPSLNDFIKIAHKNSVIAVAAELPSDLITPVEAFYVTGASYLLESAEQGSTVGRYSFLGIEPIVRFHIEENRCTITENNRKKIYHRSDPLKVVLEKLKERPYYSFGDLSPFPGGAVGYIAYDYVKHWERIPANNRKEASSLPDALFMITRYNLVFDNLMHVVKVICNVRTGGNPERDYQQAVNGINKIIKQLERKTATRSLSDQQVKIGSVHSNYDKNIFMRDVQDIKERITAGEAIQVVLSQQMQASFSGDAFWIFRKLRSINPSPYMFYIDFGDPVILGASPEVMVKVTDNKVVLRPIAGTRPRGASPQEDNDLKHDLINDEKELAEHIMLVDLARNDLGRIARPGSVSVDKMMTIEMYSHVMHIVSEVSAELRDNVDIIDILQATFPAGTVSGAPKVRAMQIIEELEPVPRGPYGGLIGYISYSGSFDSCITIRTLVVSGDQLSIQAGAGVVYDSVPLKEYEETLNKAKALLTAIRNGAKP</sequence>
<evidence type="ECO:0000256" key="7">
    <source>
        <dbReference type="ARBA" id="ARBA00022605"/>
    </source>
</evidence>
<keyword evidence="9 15" id="KW-0822">Tryptophan biosynthesis</keyword>
<evidence type="ECO:0000256" key="12">
    <source>
        <dbReference type="ARBA" id="ARBA00023239"/>
    </source>
</evidence>
<comment type="catalytic activity">
    <reaction evidence="14 15">
        <text>chorismate + L-glutamine = anthranilate + pyruvate + L-glutamate + H(+)</text>
        <dbReference type="Rhea" id="RHEA:21732"/>
        <dbReference type="ChEBI" id="CHEBI:15361"/>
        <dbReference type="ChEBI" id="CHEBI:15378"/>
        <dbReference type="ChEBI" id="CHEBI:16567"/>
        <dbReference type="ChEBI" id="CHEBI:29748"/>
        <dbReference type="ChEBI" id="CHEBI:29985"/>
        <dbReference type="ChEBI" id="CHEBI:58359"/>
        <dbReference type="EC" id="4.1.3.27"/>
    </reaction>
</comment>
<evidence type="ECO:0000256" key="15">
    <source>
        <dbReference type="RuleBase" id="RU364045"/>
    </source>
</evidence>
<dbReference type="PANTHER" id="PTHR11236">
    <property type="entry name" value="AMINOBENZOATE/ANTHRANILATE SYNTHASE"/>
    <property type="match status" value="1"/>
</dbReference>
<comment type="pathway">
    <text evidence="2 15">Amino-acid biosynthesis; L-tryptophan biosynthesis; L-tryptophan from chorismate: step 1/5.</text>
</comment>
<protein>
    <recommendedName>
        <fullName evidence="6 15">Anthranilate synthase component 1</fullName>
        <ecNumber evidence="5 15">4.1.3.27</ecNumber>
    </recommendedName>
</protein>
<dbReference type="GO" id="GO:0046872">
    <property type="term" value="F:metal ion binding"/>
    <property type="evidence" value="ECO:0007669"/>
    <property type="project" value="UniProtKB-KW"/>
</dbReference>
<comment type="function">
    <text evidence="13 15">Part of a heterotetrameric complex that catalyzes the two-step biosynthesis of anthranilate, an intermediate in the biosynthesis of L-tryptophan. In the first step, the glutamine-binding beta subunit (TrpG) of anthranilate synthase (AS) provides the glutamine amidotransferase activity which generates ammonia as a substrate that, along with chorismate, is used in the second step, catalyzed by the large alpha subunit of AS (TrpE) to produce anthranilate. In the absence of TrpG, TrpE can synthesize anthranilate directly from chorismate and high concentrations of ammonia.</text>
</comment>
<dbReference type="Gene3D" id="3.60.120.10">
    <property type="entry name" value="Anthranilate synthase"/>
    <property type="match status" value="1"/>
</dbReference>
<organism evidence="18">
    <name type="scientific">Caldithrix abyssi</name>
    <dbReference type="NCBI Taxonomy" id="187145"/>
    <lineage>
        <taxon>Bacteria</taxon>
        <taxon>Pseudomonadati</taxon>
        <taxon>Calditrichota</taxon>
        <taxon>Calditrichia</taxon>
        <taxon>Calditrichales</taxon>
        <taxon>Calditrichaceae</taxon>
        <taxon>Caldithrix</taxon>
    </lineage>
</organism>
<accession>A0A7V4U1L6</accession>
<keyword evidence="11 15" id="KW-0057">Aromatic amino acid biosynthesis</keyword>
<dbReference type="AlphaFoldDB" id="A0A7V4U1L6"/>
<evidence type="ECO:0000256" key="5">
    <source>
        <dbReference type="ARBA" id="ARBA00012266"/>
    </source>
</evidence>
<dbReference type="UniPathway" id="UPA00035">
    <property type="reaction ID" value="UER00040"/>
</dbReference>
<keyword evidence="12 15" id="KW-0456">Lyase</keyword>
<comment type="similarity">
    <text evidence="3 15">Belongs to the anthranilate synthase component I family.</text>
</comment>
<evidence type="ECO:0000313" key="18">
    <source>
        <dbReference type="EMBL" id="HGY56381.1"/>
    </source>
</evidence>
<dbReference type="EC" id="4.1.3.27" evidence="5 15"/>
<dbReference type="InterPro" id="IPR005801">
    <property type="entry name" value="ADC_synthase"/>
</dbReference>
<evidence type="ECO:0000256" key="10">
    <source>
        <dbReference type="ARBA" id="ARBA00022842"/>
    </source>
</evidence>
<comment type="cofactor">
    <cofactor evidence="1 15">
        <name>Mg(2+)</name>
        <dbReference type="ChEBI" id="CHEBI:18420"/>
    </cofactor>
</comment>
<dbReference type="Pfam" id="PF00425">
    <property type="entry name" value="Chorismate_bind"/>
    <property type="match status" value="1"/>
</dbReference>